<keyword evidence="3" id="KW-0862">Zinc</keyword>
<feature type="region of interest" description="Disordered" evidence="6">
    <location>
        <begin position="173"/>
        <end position="212"/>
    </location>
</feature>
<comment type="similarity">
    <text evidence="2 4 5">Belongs to the small heat shock protein (HSP20) family.</text>
</comment>
<dbReference type="SUPFAM" id="SSF49764">
    <property type="entry name" value="HSP20-like chaperones"/>
    <property type="match status" value="1"/>
</dbReference>
<dbReference type="Pfam" id="PF00011">
    <property type="entry name" value="HSP20"/>
    <property type="match status" value="1"/>
</dbReference>
<keyword evidence="1" id="KW-0346">Stress response</keyword>
<sequence length="212" mass="24400">MSLLPMLFSNWWEDLEKPHRLFDQHFGLPLSAENLPSALAPLDSEIFVVRPRRRRLQRYQPYERSVNPESSGTSTVQADKKKFQVTLDVQQFDPEEVTVKVVGNNVMVEGKHEERQDEHGWISRQFARKYLVPEQCDIEQLKSDLSSDGVLTITAPRKESDSQQQNERIIKIQMTGLPAIRDDSKSDEKQQEGSSQKSPVQQRAQEQKVKAA</sequence>
<evidence type="ECO:0000259" key="7">
    <source>
        <dbReference type="PROSITE" id="PS01031"/>
    </source>
</evidence>
<name>A0A0L7RHN6_9HYME</name>
<dbReference type="GO" id="GO:0046872">
    <property type="term" value="F:metal ion binding"/>
    <property type="evidence" value="ECO:0007669"/>
    <property type="project" value="UniProtKB-KW"/>
</dbReference>
<evidence type="ECO:0000256" key="3">
    <source>
        <dbReference type="PIRSR" id="PIRSR036514-1"/>
    </source>
</evidence>
<dbReference type="InterPro" id="IPR001436">
    <property type="entry name" value="Alpha-crystallin/sHSP_animal"/>
</dbReference>
<dbReference type="PIRSF" id="PIRSF036514">
    <property type="entry name" value="Sm_HSP_B1"/>
    <property type="match status" value="1"/>
</dbReference>
<dbReference type="Gene3D" id="2.60.40.790">
    <property type="match status" value="1"/>
</dbReference>
<keyword evidence="3" id="KW-0479">Metal-binding</keyword>
<dbReference type="CDD" id="cd06526">
    <property type="entry name" value="metazoan_ACD"/>
    <property type="match status" value="1"/>
</dbReference>
<evidence type="ECO:0000256" key="4">
    <source>
        <dbReference type="PROSITE-ProRule" id="PRU00285"/>
    </source>
</evidence>
<dbReference type="STRING" id="597456.A0A0L7RHN6"/>
<dbReference type="InterPro" id="IPR055269">
    <property type="entry name" value="Alpha-crystallin/HSP_16"/>
</dbReference>
<feature type="compositionally biased region" description="Basic and acidic residues" evidence="6">
    <location>
        <begin position="180"/>
        <end position="191"/>
    </location>
</feature>
<keyword evidence="9" id="KW-1185">Reference proteome</keyword>
<feature type="domain" description="SHSP" evidence="7">
    <location>
        <begin position="64"/>
        <end position="175"/>
    </location>
</feature>
<dbReference type="Proteomes" id="UP000053825">
    <property type="component" value="Unassembled WGS sequence"/>
</dbReference>
<dbReference type="InterPro" id="IPR008978">
    <property type="entry name" value="HSP20-like_chaperone"/>
</dbReference>
<evidence type="ECO:0000256" key="6">
    <source>
        <dbReference type="SAM" id="MobiDB-lite"/>
    </source>
</evidence>
<dbReference type="PANTHER" id="PTHR45640">
    <property type="entry name" value="HEAT SHOCK PROTEIN HSP-12.2-RELATED"/>
    <property type="match status" value="1"/>
</dbReference>
<evidence type="ECO:0000256" key="1">
    <source>
        <dbReference type="ARBA" id="ARBA00023016"/>
    </source>
</evidence>
<evidence type="ECO:0000256" key="5">
    <source>
        <dbReference type="RuleBase" id="RU003616"/>
    </source>
</evidence>
<dbReference type="GO" id="GO:0051082">
    <property type="term" value="F:unfolded protein binding"/>
    <property type="evidence" value="ECO:0007669"/>
    <property type="project" value="TreeGrafter"/>
</dbReference>
<gene>
    <name evidence="8" type="ORF">WH47_06949</name>
</gene>
<reference evidence="8 9" key="1">
    <citation type="submission" date="2015-07" db="EMBL/GenBank/DDBJ databases">
        <title>The genome of Habropoda laboriosa.</title>
        <authorList>
            <person name="Pan H."/>
            <person name="Kapheim K."/>
        </authorList>
    </citation>
    <scope>NUCLEOTIDE SEQUENCE [LARGE SCALE GENOMIC DNA]</scope>
    <source>
        <strain evidence="8">0110345459</strain>
    </source>
</reference>
<dbReference type="PRINTS" id="PR00299">
    <property type="entry name" value="ACRYSTALLIN"/>
</dbReference>
<evidence type="ECO:0000313" key="9">
    <source>
        <dbReference type="Proteomes" id="UP000053825"/>
    </source>
</evidence>
<dbReference type="GO" id="GO:0005634">
    <property type="term" value="C:nucleus"/>
    <property type="evidence" value="ECO:0007669"/>
    <property type="project" value="TreeGrafter"/>
</dbReference>
<evidence type="ECO:0000313" key="8">
    <source>
        <dbReference type="EMBL" id="KOC70251.1"/>
    </source>
</evidence>
<dbReference type="OrthoDB" id="1431247at2759"/>
<dbReference type="PROSITE" id="PS01031">
    <property type="entry name" value="SHSP"/>
    <property type="match status" value="1"/>
</dbReference>
<feature type="compositionally biased region" description="Polar residues" evidence="6">
    <location>
        <begin position="192"/>
        <end position="204"/>
    </location>
</feature>
<dbReference type="AlphaFoldDB" id="A0A0L7RHN6"/>
<proteinExistence type="inferred from homology"/>
<accession>A0A0L7RHN6</accession>
<dbReference type="EMBL" id="KQ414591">
    <property type="protein sequence ID" value="KOC70251.1"/>
    <property type="molecule type" value="Genomic_DNA"/>
</dbReference>
<dbReference type="GO" id="GO:0042026">
    <property type="term" value="P:protein refolding"/>
    <property type="evidence" value="ECO:0007669"/>
    <property type="project" value="TreeGrafter"/>
</dbReference>
<evidence type="ECO:0000256" key="2">
    <source>
        <dbReference type="PIRNR" id="PIRNR036514"/>
    </source>
</evidence>
<feature type="binding site" evidence="3">
    <location>
        <position position="119"/>
    </location>
    <ligand>
        <name>Zn(2+)</name>
        <dbReference type="ChEBI" id="CHEBI:29105"/>
        <label>1</label>
    </ligand>
</feature>
<dbReference type="PANTHER" id="PTHR45640:SF13">
    <property type="entry name" value="HEAT SHOCK PROTEIN 22-RELATED"/>
    <property type="match status" value="1"/>
</dbReference>
<dbReference type="GO" id="GO:0005737">
    <property type="term" value="C:cytoplasm"/>
    <property type="evidence" value="ECO:0007669"/>
    <property type="project" value="TreeGrafter"/>
</dbReference>
<protein>
    <submittedName>
        <fullName evidence="8">Protein lethal(2)essential for life</fullName>
    </submittedName>
</protein>
<feature type="binding site" evidence="3">
    <location>
        <position position="112"/>
    </location>
    <ligand>
        <name>Zn(2+)</name>
        <dbReference type="ChEBI" id="CHEBI:29105"/>
        <label>1</label>
    </ligand>
</feature>
<feature type="binding site" evidence="3">
    <location>
        <position position="114"/>
    </location>
    <ligand>
        <name>Zn(2+)</name>
        <dbReference type="ChEBI" id="CHEBI:29105"/>
        <label>1</label>
    </ligand>
</feature>
<dbReference type="GO" id="GO:0009408">
    <property type="term" value="P:response to heat"/>
    <property type="evidence" value="ECO:0007669"/>
    <property type="project" value="UniProtKB-ARBA"/>
</dbReference>
<dbReference type="InterPro" id="IPR002068">
    <property type="entry name" value="A-crystallin/Hsp20_dom"/>
</dbReference>
<organism evidence="8 9">
    <name type="scientific">Habropoda laboriosa</name>
    <dbReference type="NCBI Taxonomy" id="597456"/>
    <lineage>
        <taxon>Eukaryota</taxon>
        <taxon>Metazoa</taxon>
        <taxon>Ecdysozoa</taxon>
        <taxon>Arthropoda</taxon>
        <taxon>Hexapoda</taxon>
        <taxon>Insecta</taxon>
        <taxon>Pterygota</taxon>
        <taxon>Neoptera</taxon>
        <taxon>Endopterygota</taxon>
        <taxon>Hymenoptera</taxon>
        <taxon>Apocrita</taxon>
        <taxon>Aculeata</taxon>
        <taxon>Apoidea</taxon>
        <taxon>Anthophila</taxon>
        <taxon>Apidae</taxon>
        <taxon>Habropoda</taxon>
    </lineage>
</organism>